<evidence type="ECO:0008006" key="4">
    <source>
        <dbReference type="Google" id="ProtNLM"/>
    </source>
</evidence>
<reference evidence="3" key="1">
    <citation type="journal article" date="2016" name="Nature">
        <title>The genome of the seagrass Zostera marina reveals angiosperm adaptation to the sea.</title>
        <authorList>
            <person name="Olsen J.L."/>
            <person name="Rouze P."/>
            <person name="Verhelst B."/>
            <person name="Lin Y.-C."/>
            <person name="Bayer T."/>
            <person name="Collen J."/>
            <person name="Dattolo E."/>
            <person name="De Paoli E."/>
            <person name="Dittami S."/>
            <person name="Maumus F."/>
            <person name="Michel G."/>
            <person name="Kersting A."/>
            <person name="Lauritano C."/>
            <person name="Lohaus R."/>
            <person name="Toepel M."/>
            <person name="Tonon T."/>
            <person name="Vanneste K."/>
            <person name="Amirebrahimi M."/>
            <person name="Brakel J."/>
            <person name="Bostroem C."/>
            <person name="Chovatia M."/>
            <person name="Grimwood J."/>
            <person name="Jenkins J.W."/>
            <person name="Jueterbock A."/>
            <person name="Mraz A."/>
            <person name="Stam W.T."/>
            <person name="Tice H."/>
            <person name="Bornberg-Bauer E."/>
            <person name="Green P.J."/>
            <person name="Pearson G.A."/>
            <person name="Procaccini G."/>
            <person name="Duarte C.M."/>
            <person name="Schmutz J."/>
            <person name="Reusch T.B.H."/>
            <person name="Van de Peer Y."/>
        </authorList>
    </citation>
    <scope>NUCLEOTIDE SEQUENCE [LARGE SCALE GENOMIC DNA]</scope>
    <source>
        <strain evidence="3">cv. Finnish</strain>
    </source>
</reference>
<accession>A0A0K9PW87</accession>
<comment type="caution">
    <text evidence="2">The sequence shown here is derived from an EMBL/GenBank/DDBJ whole genome shotgun (WGS) entry which is preliminary data.</text>
</comment>
<evidence type="ECO:0000313" key="3">
    <source>
        <dbReference type="Proteomes" id="UP000036987"/>
    </source>
</evidence>
<dbReference type="STRING" id="29655.A0A0K9PW87"/>
<dbReference type="PANTHER" id="PTHR35767">
    <property type="entry name" value="HAPLESS PROTEIN"/>
    <property type="match status" value="1"/>
</dbReference>
<feature type="compositionally biased region" description="Polar residues" evidence="1">
    <location>
        <begin position="568"/>
        <end position="580"/>
    </location>
</feature>
<evidence type="ECO:0000313" key="2">
    <source>
        <dbReference type="EMBL" id="KMZ73189.1"/>
    </source>
</evidence>
<feature type="compositionally biased region" description="Basic and acidic residues" evidence="1">
    <location>
        <begin position="555"/>
        <end position="564"/>
    </location>
</feature>
<keyword evidence="3" id="KW-1185">Reference proteome</keyword>
<gene>
    <name evidence="2" type="ORF">ZOSMA_151G00210</name>
</gene>
<protein>
    <recommendedName>
        <fullName evidence="4">UBZ4-type domain-containing protein</fullName>
    </recommendedName>
</protein>
<proteinExistence type="predicted"/>
<feature type="region of interest" description="Disordered" evidence="1">
    <location>
        <begin position="85"/>
        <end position="139"/>
    </location>
</feature>
<dbReference type="OrthoDB" id="1929441at2759"/>
<organism evidence="2 3">
    <name type="scientific">Zostera marina</name>
    <name type="common">Eelgrass</name>
    <dbReference type="NCBI Taxonomy" id="29655"/>
    <lineage>
        <taxon>Eukaryota</taxon>
        <taxon>Viridiplantae</taxon>
        <taxon>Streptophyta</taxon>
        <taxon>Embryophyta</taxon>
        <taxon>Tracheophyta</taxon>
        <taxon>Spermatophyta</taxon>
        <taxon>Magnoliopsida</taxon>
        <taxon>Liliopsida</taxon>
        <taxon>Zosteraceae</taxon>
        <taxon>Zostera</taxon>
    </lineage>
</organism>
<dbReference type="Proteomes" id="UP000036987">
    <property type="component" value="Unassembled WGS sequence"/>
</dbReference>
<dbReference type="OMA" id="RIVTRSC"/>
<feature type="region of interest" description="Disordered" evidence="1">
    <location>
        <begin position="505"/>
        <end position="532"/>
    </location>
</feature>
<feature type="region of interest" description="Disordered" evidence="1">
    <location>
        <begin position="462"/>
        <end position="486"/>
    </location>
</feature>
<sequence length="852" mass="95353">MLLPIEAPSDPSQNQVTHFSIRDYAFTSRAKDIAVNWPFPTHCLERCMEREIKELLPPFDPPPYPVRGFHAGDLISRCSCRRDSSSLAAPTKNMNKNKNKNKNKKKLKLKLKYKRPTSVSCGNNDDENKRSSPPELTSIPMTVGVSDSMGSSKVCPVCKTFASSSNTTLNAHIDRCLSEDTAAASSAVDRQVSIGGGIVSKPIGRHRLNPPCKKRSMVEIYASSSCCTLEDLDRRNGTTWALDLGSVPAGQILSATEDTLSKTEMKYPVVDDENDGTSAAAAAYIDSNGTKVCILSKLNSSKSLDIAGDDSGVHRHRKHSNPPPPVVKIKKKNTNKDGGITKIRRNFRYMHSDPSKKLNDKPVHYTGETCRRKLCKNLPSSSAKTVRTPLKEEKENPKTGFLFESCFVSKKKVRSQRSSMKKKKVSDPIIILPDEKTTTEEYHVVPDVPSTPLDNNDYTETAAVDEQPSVEEEDPVVSPPFENGDNKKLISGTEAWVELFASSIPEPTADNRDEKISPNIETTSGGGDIQYGESRFRTSSRVVSCVEILHQPRKRERDRDREEAVSGSPVSSTISHPSTCSKDHKDSDVEIIVGKSQPRPRSIPPSCYCSHVSEASHNSAPILRLMGKDLMVVNNEDEHHHQHHHLQQQQQQQQRLPETPSPMSFTEFDEQYQQQQYYNIDPYCRSVGYHHQHHNHNHHIHSLNGGRSSGADGFRSPYLQISGNRRYFPPNHPPPNMLPVLQDPITRTQKRSYTPHQNLFYNNSHRLPGSDGVGVTVRSPASPMSMMTPIYHPFQPREVSNYGAGNIVNIPMYQYHHHNHHPSESTAANRYHRGLHHLTPPAYFNSPPSLRH</sequence>
<dbReference type="PANTHER" id="PTHR35767:SF1">
    <property type="entry name" value="HAPLESS PROTEIN"/>
    <property type="match status" value="1"/>
</dbReference>
<feature type="region of interest" description="Disordered" evidence="1">
    <location>
        <begin position="552"/>
        <end position="588"/>
    </location>
</feature>
<evidence type="ECO:0000256" key="1">
    <source>
        <dbReference type="SAM" id="MobiDB-lite"/>
    </source>
</evidence>
<feature type="region of interest" description="Disordered" evidence="1">
    <location>
        <begin position="637"/>
        <end position="664"/>
    </location>
</feature>
<dbReference type="EMBL" id="LFYR01000593">
    <property type="protein sequence ID" value="KMZ73189.1"/>
    <property type="molecule type" value="Genomic_DNA"/>
</dbReference>
<dbReference type="Gene3D" id="3.30.160.60">
    <property type="entry name" value="Classic Zinc Finger"/>
    <property type="match status" value="1"/>
</dbReference>
<feature type="compositionally biased region" description="Basic residues" evidence="1">
    <location>
        <begin position="95"/>
        <end position="115"/>
    </location>
</feature>
<dbReference type="AlphaFoldDB" id="A0A0K9PW87"/>
<name>A0A0K9PW87_ZOSMR</name>
<feature type="region of interest" description="Disordered" evidence="1">
    <location>
        <begin position="696"/>
        <end position="722"/>
    </location>
</feature>